<dbReference type="EMBL" id="JAGRRH010000017">
    <property type="protein sequence ID" value="KAG7353089.1"/>
    <property type="molecule type" value="Genomic_DNA"/>
</dbReference>
<name>A0A9K3P9F7_9STRA</name>
<feature type="signal peptide" evidence="1">
    <location>
        <begin position="1"/>
        <end position="23"/>
    </location>
</feature>
<keyword evidence="1" id="KW-0732">Signal</keyword>
<reference evidence="2" key="1">
    <citation type="journal article" date="2021" name="Sci. Rep.">
        <title>Diploid genomic architecture of Nitzschia inconspicua, an elite biomass production diatom.</title>
        <authorList>
            <person name="Oliver A."/>
            <person name="Podell S."/>
            <person name="Pinowska A."/>
            <person name="Traller J.C."/>
            <person name="Smith S.R."/>
            <person name="McClure R."/>
            <person name="Beliaev A."/>
            <person name="Bohutskyi P."/>
            <person name="Hill E.A."/>
            <person name="Rabines A."/>
            <person name="Zheng H."/>
            <person name="Allen L.Z."/>
            <person name="Kuo A."/>
            <person name="Grigoriev I.V."/>
            <person name="Allen A.E."/>
            <person name="Hazlebeck D."/>
            <person name="Allen E.E."/>
        </authorList>
    </citation>
    <scope>NUCLEOTIDE SEQUENCE</scope>
    <source>
        <strain evidence="2">Hildebrandi</strain>
    </source>
</reference>
<evidence type="ECO:0000313" key="4">
    <source>
        <dbReference type="Proteomes" id="UP000693970"/>
    </source>
</evidence>
<accession>A0A9K3P9F7</accession>
<reference evidence="2" key="2">
    <citation type="submission" date="2021-04" db="EMBL/GenBank/DDBJ databases">
        <authorList>
            <person name="Podell S."/>
        </authorList>
    </citation>
    <scope>NUCLEOTIDE SEQUENCE</scope>
    <source>
        <strain evidence="2">Hildebrandi</strain>
    </source>
</reference>
<evidence type="ECO:0000313" key="2">
    <source>
        <dbReference type="EMBL" id="KAG7338486.1"/>
    </source>
</evidence>
<dbReference type="OrthoDB" id="44216at2759"/>
<feature type="chain" id="PRO_5039882983" evidence="1">
    <location>
        <begin position="24"/>
        <end position="343"/>
    </location>
</feature>
<dbReference type="EMBL" id="JAGRRH010000055">
    <property type="protein sequence ID" value="KAG7338486.1"/>
    <property type="molecule type" value="Genomic_DNA"/>
</dbReference>
<organism evidence="2 4">
    <name type="scientific">Nitzschia inconspicua</name>
    <dbReference type="NCBI Taxonomy" id="303405"/>
    <lineage>
        <taxon>Eukaryota</taxon>
        <taxon>Sar</taxon>
        <taxon>Stramenopiles</taxon>
        <taxon>Ochrophyta</taxon>
        <taxon>Bacillariophyta</taxon>
        <taxon>Bacillariophyceae</taxon>
        <taxon>Bacillariophycidae</taxon>
        <taxon>Bacillariales</taxon>
        <taxon>Bacillariaceae</taxon>
        <taxon>Nitzschia</taxon>
    </lineage>
</organism>
<keyword evidence="4" id="KW-1185">Reference proteome</keyword>
<comment type="caution">
    <text evidence="2">The sequence shown here is derived from an EMBL/GenBank/DDBJ whole genome shotgun (WGS) entry which is preliminary data.</text>
</comment>
<dbReference type="AlphaFoldDB" id="A0A9K3P9F7"/>
<evidence type="ECO:0000313" key="3">
    <source>
        <dbReference type="EMBL" id="KAG7353089.1"/>
    </source>
</evidence>
<gene>
    <name evidence="3" type="ORF">IV203_009137</name>
    <name evidence="2" type="ORF">IV203_011116</name>
</gene>
<sequence>MTKLLQWCSIIAALASLSCPTFSLDSINLDLEVLEEIDLSPLGTPDLSRFEAMYNVSVDPTTCQYEIKLSWKKHAEDTPGEPMFQGSCAPEDNTGNAGDGLPWHEQRRHWVQFPRYVFDATGFDHLSMSFLPCGRNPGLYKQARYDLNFFTVIPQYRTFMRCETFKTPKICQYNQTEFIGRGFFSIPRLVRDPNFLANMPNRFQPDPEHPEGFEHEGLTHYDPTRVTDNPDEWVLPDFLMATYDGDVISWRLMFPYNFISGDASSVAGGDSWYVYQTMPRLPTQWNMTYDANSQQIDVYVYGPAGMCGQSFDAAKAEQEIPIFEDPLAGGGGAGDNGINRLRA</sequence>
<proteinExistence type="predicted"/>
<evidence type="ECO:0000256" key="1">
    <source>
        <dbReference type="SAM" id="SignalP"/>
    </source>
</evidence>
<dbReference type="Proteomes" id="UP000693970">
    <property type="component" value="Unassembled WGS sequence"/>
</dbReference>
<protein>
    <submittedName>
        <fullName evidence="2">Uncharacterized protein</fullName>
    </submittedName>
</protein>
<dbReference type="PROSITE" id="PS51257">
    <property type="entry name" value="PROKAR_LIPOPROTEIN"/>
    <property type="match status" value="1"/>
</dbReference>